<evidence type="ECO:0000256" key="4">
    <source>
        <dbReference type="ARBA" id="ARBA00022490"/>
    </source>
</evidence>
<dbReference type="InterPro" id="IPR033714">
    <property type="entry name" value="tRNA_bind_bactPheRS"/>
</dbReference>
<evidence type="ECO:0000256" key="2">
    <source>
        <dbReference type="ARBA" id="ARBA00008653"/>
    </source>
</evidence>
<dbReference type="InterPro" id="IPR045060">
    <property type="entry name" value="Phe-tRNA-ligase_IIc_bsu"/>
</dbReference>
<evidence type="ECO:0000256" key="7">
    <source>
        <dbReference type="ARBA" id="ARBA00022723"/>
    </source>
</evidence>
<accession>A3JXX2</accession>
<comment type="catalytic activity">
    <reaction evidence="14 15">
        <text>tRNA(Phe) + L-phenylalanine + ATP = L-phenylalanyl-tRNA(Phe) + AMP + diphosphate + H(+)</text>
        <dbReference type="Rhea" id="RHEA:19413"/>
        <dbReference type="Rhea" id="RHEA-COMP:9668"/>
        <dbReference type="Rhea" id="RHEA-COMP:9699"/>
        <dbReference type="ChEBI" id="CHEBI:15378"/>
        <dbReference type="ChEBI" id="CHEBI:30616"/>
        <dbReference type="ChEBI" id="CHEBI:33019"/>
        <dbReference type="ChEBI" id="CHEBI:58095"/>
        <dbReference type="ChEBI" id="CHEBI:78442"/>
        <dbReference type="ChEBI" id="CHEBI:78531"/>
        <dbReference type="ChEBI" id="CHEBI:456215"/>
        <dbReference type="EC" id="6.1.1.20"/>
    </reaction>
</comment>
<dbReference type="InterPro" id="IPR005147">
    <property type="entry name" value="tRNA_synthase_B5-dom"/>
</dbReference>
<evidence type="ECO:0000259" key="18">
    <source>
        <dbReference type="PROSITE" id="PS51447"/>
    </source>
</evidence>
<feature type="binding site" evidence="15">
    <location>
        <position position="465"/>
    </location>
    <ligand>
        <name>Mg(2+)</name>
        <dbReference type="ChEBI" id="CHEBI:18420"/>
        <note>shared with alpha subunit</note>
    </ligand>
</feature>
<feature type="domain" description="FDX-ACB" evidence="18">
    <location>
        <begin position="705"/>
        <end position="798"/>
    </location>
</feature>
<dbReference type="InterPro" id="IPR002547">
    <property type="entry name" value="tRNA-bd_dom"/>
</dbReference>
<dbReference type="InterPro" id="IPR036690">
    <property type="entry name" value="Fdx_antiC-bd_sf"/>
</dbReference>
<dbReference type="InterPro" id="IPR004532">
    <property type="entry name" value="Phe-tRNA-ligase_IIc_bsu_bact"/>
</dbReference>
<dbReference type="GO" id="GO:0004826">
    <property type="term" value="F:phenylalanine-tRNA ligase activity"/>
    <property type="evidence" value="ECO:0007669"/>
    <property type="project" value="UniProtKB-UniRule"/>
</dbReference>
<evidence type="ECO:0000256" key="16">
    <source>
        <dbReference type="PROSITE-ProRule" id="PRU00209"/>
    </source>
</evidence>
<dbReference type="OrthoDB" id="9805455at2"/>
<dbReference type="RefSeq" id="WP_005855137.1">
    <property type="nucleotide sequence ID" value="NZ_AAYA01000001.1"/>
</dbReference>
<evidence type="ECO:0000256" key="1">
    <source>
        <dbReference type="ARBA" id="ARBA00004496"/>
    </source>
</evidence>
<comment type="similarity">
    <text evidence="2 15">Belongs to the phenylalanyl-tRNA synthetase beta subunit family. Type 1 subfamily.</text>
</comment>
<dbReference type="Pfam" id="PF17759">
    <property type="entry name" value="tRNA_synthFbeta"/>
    <property type="match status" value="1"/>
</dbReference>
<dbReference type="InterPro" id="IPR045864">
    <property type="entry name" value="aa-tRNA-synth_II/BPL/LPL"/>
</dbReference>
<comment type="caution">
    <text evidence="20">The sequence shown here is derived from an EMBL/GenBank/DDBJ whole genome shotgun (WGS) entry which is preliminary data.</text>
</comment>
<dbReference type="eggNOG" id="COG0072">
    <property type="taxonomic scope" value="Bacteria"/>
</dbReference>
<evidence type="ECO:0000256" key="11">
    <source>
        <dbReference type="ARBA" id="ARBA00022884"/>
    </source>
</evidence>
<name>A3JXX2_SAGS3</name>
<dbReference type="GO" id="GO:0000049">
    <property type="term" value="F:tRNA binding"/>
    <property type="evidence" value="ECO:0007669"/>
    <property type="project" value="UniProtKB-UniRule"/>
</dbReference>
<comment type="cofactor">
    <cofactor evidence="15">
        <name>Mg(2+)</name>
        <dbReference type="ChEBI" id="CHEBI:18420"/>
    </cofactor>
    <text evidence="15">Binds 2 magnesium ions per tetramer.</text>
</comment>
<dbReference type="SUPFAM" id="SSF56037">
    <property type="entry name" value="PheT/TilS domain"/>
    <property type="match status" value="1"/>
</dbReference>
<dbReference type="InterPro" id="IPR020825">
    <property type="entry name" value="Phe-tRNA_synthase-like_B3/B4"/>
</dbReference>
<dbReference type="eggNOG" id="COG0073">
    <property type="taxonomic scope" value="Bacteria"/>
</dbReference>
<comment type="subunit">
    <text evidence="3 15">Tetramer of two alpha and two beta subunits.</text>
</comment>
<dbReference type="CDD" id="cd00769">
    <property type="entry name" value="PheRS_beta_core"/>
    <property type="match status" value="1"/>
</dbReference>
<dbReference type="Pfam" id="PF03483">
    <property type="entry name" value="B3_4"/>
    <property type="match status" value="1"/>
</dbReference>
<dbReference type="InterPro" id="IPR005121">
    <property type="entry name" value="Fdx_antiC-bd"/>
</dbReference>
<keyword evidence="10 15" id="KW-0460">Magnesium</keyword>
<dbReference type="SMART" id="SM00874">
    <property type="entry name" value="B5"/>
    <property type="match status" value="1"/>
</dbReference>
<feature type="domain" description="TRNA-binding" evidence="17">
    <location>
        <begin position="39"/>
        <end position="147"/>
    </location>
</feature>
<reference evidence="20 21" key="1">
    <citation type="submission" date="2006-06" db="EMBL/GenBank/DDBJ databases">
        <authorList>
            <person name="Moran M.A."/>
            <person name="Ferriera S."/>
            <person name="Johnson J."/>
            <person name="Kravitz S."/>
            <person name="Beeson K."/>
            <person name="Sutton G."/>
            <person name="Rogers Y.-H."/>
            <person name="Friedman R."/>
            <person name="Frazier M."/>
            <person name="Venter J.C."/>
        </authorList>
    </citation>
    <scope>NUCLEOTIDE SEQUENCE [LARGE SCALE GENOMIC DNA]</scope>
    <source>
        <strain evidence="20 21">E-37</strain>
    </source>
</reference>
<dbReference type="PANTHER" id="PTHR10947:SF0">
    <property type="entry name" value="PHENYLALANINE--TRNA LIGASE BETA SUBUNIT"/>
    <property type="match status" value="1"/>
</dbReference>
<comment type="subcellular location">
    <subcellularLocation>
        <location evidence="1 15">Cytoplasm</location>
    </subcellularLocation>
</comment>
<feature type="binding site" evidence="15">
    <location>
        <position position="464"/>
    </location>
    <ligand>
        <name>Mg(2+)</name>
        <dbReference type="ChEBI" id="CHEBI:18420"/>
        <note>shared with alpha subunit</note>
    </ligand>
</feature>
<keyword evidence="12 15" id="KW-0648">Protein biosynthesis</keyword>
<evidence type="ECO:0000256" key="6">
    <source>
        <dbReference type="ARBA" id="ARBA00022598"/>
    </source>
</evidence>
<evidence type="ECO:0000313" key="21">
    <source>
        <dbReference type="Proteomes" id="UP000005713"/>
    </source>
</evidence>
<protein>
    <recommendedName>
        <fullName evidence="15">Phenylalanine--tRNA ligase beta subunit</fullName>
        <ecNumber evidence="15">6.1.1.20</ecNumber>
    </recommendedName>
    <alternativeName>
        <fullName evidence="15">Phenylalanyl-tRNA synthetase beta subunit</fullName>
        <shortName evidence="15">PheRS</shortName>
    </alternativeName>
</protein>
<dbReference type="GO" id="GO:0005524">
    <property type="term" value="F:ATP binding"/>
    <property type="evidence" value="ECO:0007669"/>
    <property type="project" value="UniProtKB-UniRule"/>
</dbReference>
<feature type="binding site" evidence="15">
    <location>
        <position position="455"/>
    </location>
    <ligand>
        <name>Mg(2+)</name>
        <dbReference type="ChEBI" id="CHEBI:18420"/>
        <note>shared with alpha subunit</note>
    </ligand>
</feature>
<dbReference type="PROSITE" id="PS50886">
    <property type="entry name" value="TRBD"/>
    <property type="match status" value="1"/>
</dbReference>
<dbReference type="SUPFAM" id="SSF46955">
    <property type="entry name" value="Putative DNA-binding domain"/>
    <property type="match status" value="1"/>
</dbReference>
<evidence type="ECO:0000259" key="17">
    <source>
        <dbReference type="PROSITE" id="PS50886"/>
    </source>
</evidence>
<keyword evidence="4 15" id="KW-0963">Cytoplasm</keyword>
<dbReference type="Pfam" id="PF03147">
    <property type="entry name" value="FDX-ACB"/>
    <property type="match status" value="1"/>
</dbReference>
<dbReference type="CDD" id="cd02796">
    <property type="entry name" value="tRNA_bind_bactPheRS"/>
    <property type="match status" value="1"/>
</dbReference>
<dbReference type="HAMAP" id="MF_00283">
    <property type="entry name" value="Phe_tRNA_synth_beta1"/>
    <property type="match status" value="1"/>
</dbReference>
<evidence type="ECO:0000256" key="12">
    <source>
        <dbReference type="ARBA" id="ARBA00022917"/>
    </source>
</evidence>
<keyword evidence="13 15" id="KW-0030">Aminoacyl-tRNA synthetase</keyword>
<dbReference type="SUPFAM" id="SSF55681">
    <property type="entry name" value="Class II aaRS and biotin synthetases"/>
    <property type="match status" value="1"/>
</dbReference>
<feature type="binding site" evidence="15">
    <location>
        <position position="461"/>
    </location>
    <ligand>
        <name>Mg(2+)</name>
        <dbReference type="ChEBI" id="CHEBI:18420"/>
        <note>shared with alpha subunit</note>
    </ligand>
</feature>
<gene>
    <name evidence="15 20" type="primary">pheT</name>
    <name evidence="20" type="ORF">SSE37_20172</name>
</gene>
<dbReference type="Gene3D" id="3.30.930.10">
    <property type="entry name" value="Bira Bifunctional Protein, Domain 2"/>
    <property type="match status" value="1"/>
</dbReference>
<dbReference type="NCBIfam" id="TIGR00472">
    <property type="entry name" value="pheT_bact"/>
    <property type="match status" value="1"/>
</dbReference>
<keyword evidence="7 15" id="KW-0479">Metal-binding</keyword>
<dbReference type="InterPro" id="IPR009061">
    <property type="entry name" value="DNA-bd_dom_put_sf"/>
</dbReference>
<dbReference type="EC" id="6.1.1.20" evidence="15"/>
<feature type="domain" description="B5" evidence="19">
    <location>
        <begin position="406"/>
        <end position="477"/>
    </location>
</feature>
<evidence type="ECO:0000256" key="15">
    <source>
        <dbReference type="HAMAP-Rule" id="MF_00283"/>
    </source>
</evidence>
<dbReference type="SUPFAM" id="SSF50249">
    <property type="entry name" value="Nucleic acid-binding proteins"/>
    <property type="match status" value="1"/>
</dbReference>
<keyword evidence="9 15" id="KW-0067">ATP-binding</keyword>
<evidence type="ECO:0000256" key="9">
    <source>
        <dbReference type="ARBA" id="ARBA00022840"/>
    </source>
</evidence>
<dbReference type="PROSITE" id="PS51483">
    <property type="entry name" value="B5"/>
    <property type="match status" value="1"/>
</dbReference>
<dbReference type="SMART" id="SM00873">
    <property type="entry name" value="B3_4"/>
    <property type="match status" value="1"/>
</dbReference>
<evidence type="ECO:0000256" key="13">
    <source>
        <dbReference type="ARBA" id="ARBA00023146"/>
    </source>
</evidence>
<evidence type="ECO:0000256" key="5">
    <source>
        <dbReference type="ARBA" id="ARBA00022555"/>
    </source>
</evidence>
<organism evidence="20 21">
    <name type="scientific">Sagittula stellata (strain ATCC 700073 / DSM 11524 / E-37)</name>
    <dbReference type="NCBI Taxonomy" id="388399"/>
    <lineage>
        <taxon>Bacteria</taxon>
        <taxon>Pseudomonadati</taxon>
        <taxon>Pseudomonadota</taxon>
        <taxon>Alphaproteobacteria</taxon>
        <taxon>Rhodobacterales</taxon>
        <taxon>Roseobacteraceae</taxon>
        <taxon>Sagittula</taxon>
    </lineage>
</organism>
<dbReference type="InterPro" id="IPR012340">
    <property type="entry name" value="NA-bd_OB-fold"/>
</dbReference>
<dbReference type="InterPro" id="IPR041616">
    <property type="entry name" value="PheRS_beta_core"/>
</dbReference>
<dbReference type="Gene3D" id="3.30.56.10">
    <property type="match status" value="2"/>
</dbReference>
<dbReference type="NCBIfam" id="NF045760">
    <property type="entry name" value="YtpR"/>
    <property type="match status" value="1"/>
</dbReference>
<dbReference type="Pfam" id="PF01588">
    <property type="entry name" value="tRNA_bind"/>
    <property type="match status" value="1"/>
</dbReference>
<dbReference type="InterPro" id="IPR005146">
    <property type="entry name" value="B3/B4_tRNA-bd"/>
</dbReference>
<keyword evidence="11 16" id="KW-0694">RNA-binding</keyword>
<keyword evidence="21" id="KW-1185">Reference proteome</keyword>
<dbReference type="Gene3D" id="3.30.70.380">
    <property type="entry name" value="Ferrodoxin-fold anticodon-binding domain"/>
    <property type="match status" value="1"/>
</dbReference>
<sequence length="799" mass="85716">MKFTLSWLKEHLDTTASVDEIAETLTDLGLEVEEVVDPASRLKAFTLAKVVHAEQHPDADRLRVCKVMTDEGEKQIVCGAPNAREGITVVLAKPGDYVPGIDTTLSVGNIRGVESHGMMASERELELSDEHTGIIELPSGEVGQTFTDWLAQNDPAKVDPMIEIAITPNRQDALGVHGIARDLAARGLGKLKPLKQEHVAGQYPCPISVTIDADSATDGCEIFAGRLIRGVQNAPSPKWLHDRLRAIGLRPISALVDVTNFFTHDRNRPLHVFDADKVQGGALRIHRTEGGETLTGLDEKTYTFGPGQVVISDAAGIESIGGIMGGLSTGCTQETVNVFLEAAVWDRIQIAHTGRALKINSDARYRNERGIDPAYNMQAIEDATQMILDLCGGEPSEVVVAGRVPDTARAYRLDPARVVSLVGMEIPESEQRQTLTRLGFRMEGNMAHVPSWRPDVQGEADLVEEVARVASLTKLKGKPLARVPGVQRPILSPLQKREQLARRTAAALGYNECVTYSFIDSEAAGLFGGGDDATMLANPISSDMSHMRPQLLPGLLRAAARNQARGFADVALFEVGHAFHGGEPGEQALMVSGLLVGRTGPKDVHGASRPVDVYDAKADAEAVLAAMSAPAKVQILRGAEGWWHPGRHGKLCLGPKKVLGVFGELHPRVLSAMDVKGPAVAFTLYPAEVPLPRKAGATRPALALNDLQAVERDFAFVVDRDVEALMLVNAAQGADKALISDVRVFDEFIGGALGEGKKSLAITVRLQPTDATLKEKDIEAVAAKIVEKVTKATGGVLRG</sequence>
<dbReference type="Proteomes" id="UP000005713">
    <property type="component" value="Unassembled WGS sequence"/>
</dbReference>
<evidence type="ECO:0000256" key="10">
    <source>
        <dbReference type="ARBA" id="ARBA00022842"/>
    </source>
</evidence>
<dbReference type="SUPFAM" id="SSF54991">
    <property type="entry name" value="Anticodon-binding domain of PheRS"/>
    <property type="match status" value="1"/>
</dbReference>
<keyword evidence="5 16" id="KW-0820">tRNA-binding</keyword>
<keyword evidence="8 15" id="KW-0547">Nucleotide-binding</keyword>
<dbReference type="EMBL" id="AAYA01000001">
    <property type="protein sequence ID" value="EBA10358.1"/>
    <property type="molecule type" value="Genomic_DNA"/>
</dbReference>
<evidence type="ECO:0000256" key="8">
    <source>
        <dbReference type="ARBA" id="ARBA00022741"/>
    </source>
</evidence>
<dbReference type="PROSITE" id="PS51447">
    <property type="entry name" value="FDX_ACB"/>
    <property type="match status" value="1"/>
</dbReference>
<evidence type="ECO:0000256" key="14">
    <source>
        <dbReference type="ARBA" id="ARBA00049255"/>
    </source>
</evidence>
<evidence type="ECO:0000313" key="20">
    <source>
        <dbReference type="EMBL" id="EBA10358.1"/>
    </source>
</evidence>
<dbReference type="SMART" id="SM00896">
    <property type="entry name" value="FDX-ACB"/>
    <property type="match status" value="1"/>
</dbReference>
<dbReference type="Pfam" id="PF03484">
    <property type="entry name" value="B5"/>
    <property type="match status" value="1"/>
</dbReference>
<dbReference type="GO" id="GO:0006432">
    <property type="term" value="P:phenylalanyl-tRNA aminoacylation"/>
    <property type="evidence" value="ECO:0007669"/>
    <property type="project" value="UniProtKB-UniRule"/>
</dbReference>
<evidence type="ECO:0000259" key="19">
    <source>
        <dbReference type="PROSITE" id="PS51483"/>
    </source>
</evidence>
<dbReference type="GO" id="GO:0000287">
    <property type="term" value="F:magnesium ion binding"/>
    <property type="evidence" value="ECO:0007669"/>
    <property type="project" value="UniProtKB-UniRule"/>
</dbReference>
<dbReference type="GO" id="GO:0009328">
    <property type="term" value="C:phenylalanine-tRNA ligase complex"/>
    <property type="evidence" value="ECO:0007669"/>
    <property type="project" value="TreeGrafter"/>
</dbReference>
<dbReference type="AlphaFoldDB" id="A3JXX2"/>
<dbReference type="Gene3D" id="2.40.50.140">
    <property type="entry name" value="Nucleic acid-binding proteins"/>
    <property type="match status" value="1"/>
</dbReference>
<dbReference type="PANTHER" id="PTHR10947">
    <property type="entry name" value="PHENYLALANYL-TRNA SYNTHETASE BETA CHAIN AND LEUCINE-RICH REPEAT-CONTAINING PROTEIN 47"/>
    <property type="match status" value="1"/>
</dbReference>
<dbReference type="Gene3D" id="3.50.40.10">
    <property type="entry name" value="Phenylalanyl-trna Synthetase, Chain B, domain 3"/>
    <property type="match status" value="1"/>
</dbReference>
<proteinExistence type="inferred from homology"/>
<evidence type="ECO:0000256" key="3">
    <source>
        <dbReference type="ARBA" id="ARBA00011209"/>
    </source>
</evidence>
<keyword evidence="6 15" id="KW-0436">Ligase</keyword>